<comment type="caution">
    <text evidence="3">The sequence shown here is derived from an EMBL/GenBank/DDBJ whole genome shotgun (WGS) entry which is preliminary data.</text>
</comment>
<keyword evidence="4" id="KW-1185">Reference proteome</keyword>
<name>A0A9Q0S0G6_9DIPT</name>
<organism evidence="3 4">
    <name type="scientific">Pseudolycoriella hygida</name>
    <dbReference type="NCBI Taxonomy" id="35572"/>
    <lineage>
        <taxon>Eukaryota</taxon>
        <taxon>Metazoa</taxon>
        <taxon>Ecdysozoa</taxon>
        <taxon>Arthropoda</taxon>
        <taxon>Hexapoda</taxon>
        <taxon>Insecta</taxon>
        <taxon>Pterygota</taxon>
        <taxon>Neoptera</taxon>
        <taxon>Endopterygota</taxon>
        <taxon>Diptera</taxon>
        <taxon>Nematocera</taxon>
        <taxon>Sciaroidea</taxon>
        <taxon>Sciaridae</taxon>
        <taxon>Pseudolycoriella</taxon>
    </lineage>
</organism>
<gene>
    <name evidence="3" type="ORF">Bhyg_12014</name>
</gene>
<evidence type="ECO:0000313" key="4">
    <source>
        <dbReference type="Proteomes" id="UP001151699"/>
    </source>
</evidence>
<accession>A0A9Q0S0G6</accession>
<feature type="region of interest" description="Disordered" evidence="2">
    <location>
        <begin position="404"/>
        <end position="429"/>
    </location>
</feature>
<evidence type="ECO:0000256" key="1">
    <source>
        <dbReference type="SAM" id="Coils"/>
    </source>
</evidence>
<proteinExistence type="predicted"/>
<dbReference type="AlphaFoldDB" id="A0A9Q0S0G6"/>
<evidence type="ECO:0000313" key="3">
    <source>
        <dbReference type="EMBL" id="KAJ6639271.1"/>
    </source>
</evidence>
<protein>
    <submittedName>
        <fullName evidence="3">Uncharacterized protein</fullName>
    </submittedName>
</protein>
<feature type="coiled-coil region" evidence="1">
    <location>
        <begin position="238"/>
        <end position="286"/>
    </location>
</feature>
<evidence type="ECO:0000256" key="2">
    <source>
        <dbReference type="SAM" id="MobiDB-lite"/>
    </source>
</evidence>
<dbReference type="Proteomes" id="UP001151699">
    <property type="component" value="Chromosome X"/>
</dbReference>
<dbReference type="OrthoDB" id="10637396at2759"/>
<keyword evidence="1" id="KW-0175">Coiled coil</keyword>
<reference evidence="3" key="1">
    <citation type="submission" date="2022-07" db="EMBL/GenBank/DDBJ databases">
        <authorList>
            <person name="Trinca V."/>
            <person name="Uliana J.V.C."/>
            <person name="Torres T.T."/>
            <person name="Ward R.J."/>
            <person name="Monesi N."/>
        </authorList>
    </citation>
    <scope>NUCLEOTIDE SEQUENCE</scope>
    <source>
        <strain evidence="3">HSMRA1968</strain>
        <tissue evidence="3">Whole embryos</tissue>
    </source>
</reference>
<dbReference type="Gene3D" id="1.20.5.340">
    <property type="match status" value="1"/>
</dbReference>
<dbReference type="EMBL" id="WJQU01000003">
    <property type="protein sequence ID" value="KAJ6639271.1"/>
    <property type="molecule type" value="Genomic_DNA"/>
</dbReference>
<feature type="compositionally biased region" description="Basic and acidic residues" evidence="2">
    <location>
        <begin position="404"/>
        <end position="426"/>
    </location>
</feature>
<sequence length="764" mass="84177">MKLRIIELNYRASRKLRWFVSAPMCVGRVNGIQILSKMKAFDIESEYLADCWQALKVGTFPPDFKSQTNLHARCKAPQPLASSHLTIDRHQIIHRNHETDATSLASEDIMTPPCNVLLADIGASTVRNSVVSENTTAKSALCVCSGGATAAIKHDGTNFDAIRLEVIKMRKDILVFQNAMTAKNDTFQRELTTIKSRLATDTDSNQQCRNQDLVNKLSAAERMNVELTITNGKIQHDLNAANSHLTNMESKLSTAERMNLELTDINQKLQHDLNAAQNNFVELETNLQCRIQDLTHKLCEAERKNDELTNTNCKLQHDLNAANSHFINMDSNLQCRIHNLAQKLSTAESMNIELTNTNDKLQDDLYAAKIDLNKNEKLVELEARSVNLMTKFQTQVEELEKLNGHLASENEKLRKEQNAGRDEEPTTHPQNFCIQSGYLLCGKVYSDDSNVIYDVEPLVSTRDELASAKISTLNLNNYSENYEESSEGKSQTSCQAYEEEASIQQLSTAVVENAAEVIVDEHCETMIEVVAEAIVGCGKNSLFIPNCVDAERHQQAPVESLPTAIVHSMVYDQHEPMVEATMKAGAEHGPSMRTIEEFSEFFSVDDLPVYNFPTIVLIPKNIWKQPIAGELEPIYGELQPIYGELEPVSGRLEPIARQLDGQKEPISDCLNRVADRLETQLESIACQLDTVGFGLKSIPGGLEPDTGGLQSVAAALEPVACGLDPVAGCLDPVVGGSEQVDGGLESVAGGSELVAGRLESVAGG</sequence>